<keyword evidence="2" id="KW-1185">Reference proteome</keyword>
<evidence type="ECO:0000313" key="1">
    <source>
        <dbReference type="EMBL" id="KAF9501740.1"/>
    </source>
</evidence>
<dbReference type="OrthoDB" id="3365472at2759"/>
<dbReference type="Proteomes" id="UP000807025">
    <property type="component" value="Unassembled WGS sequence"/>
</dbReference>
<evidence type="ECO:0000313" key="2">
    <source>
        <dbReference type="Proteomes" id="UP000807025"/>
    </source>
</evidence>
<reference evidence="1" key="1">
    <citation type="submission" date="2020-11" db="EMBL/GenBank/DDBJ databases">
        <authorList>
            <consortium name="DOE Joint Genome Institute"/>
            <person name="Ahrendt S."/>
            <person name="Riley R."/>
            <person name="Andreopoulos W."/>
            <person name="Labutti K."/>
            <person name="Pangilinan J."/>
            <person name="Ruiz-Duenas F.J."/>
            <person name="Barrasa J.M."/>
            <person name="Sanchez-Garcia M."/>
            <person name="Camarero S."/>
            <person name="Miyauchi S."/>
            <person name="Serrano A."/>
            <person name="Linde D."/>
            <person name="Babiker R."/>
            <person name="Drula E."/>
            <person name="Ayuso-Fernandez I."/>
            <person name="Pacheco R."/>
            <person name="Padilla G."/>
            <person name="Ferreira P."/>
            <person name="Barriuso J."/>
            <person name="Kellner H."/>
            <person name="Castanera R."/>
            <person name="Alfaro M."/>
            <person name="Ramirez L."/>
            <person name="Pisabarro A.G."/>
            <person name="Kuo A."/>
            <person name="Tritt A."/>
            <person name="Lipzen A."/>
            <person name="He G."/>
            <person name="Yan M."/>
            <person name="Ng V."/>
            <person name="Cullen D."/>
            <person name="Martin F."/>
            <person name="Rosso M.-N."/>
            <person name="Henrissat B."/>
            <person name="Hibbett D."/>
            <person name="Martinez A.T."/>
            <person name="Grigoriev I.V."/>
        </authorList>
    </citation>
    <scope>NUCLEOTIDE SEQUENCE</scope>
    <source>
        <strain evidence="1">ATCC 90797</strain>
    </source>
</reference>
<gene>
    <name evidence="1" type="ORF">BDN71DRAFT_1500763</name>
</gene>
<organism evidence="1 2">
    <name type="scientific">Pleurotus eryngii</name>
    <name type="common">Boletus of the steppes</name>
    <dbReference type="NCBI Taxonomy" id="5323"/>
    <lineage>
        <taxon>Eukaryota</taxon>
        <taxon>Fungi</taxon>
        <taxon>Dikarya</taxon>
        <taxon>Basidiomycota</taxon>
        <taxon>Agaricomycotina</taxon>
        <taxon>Agaricomycetes</taxon>
        <taxon>Agaricomycetidae</taxon>
        <taxon>Agaricales</taxon>
        <taxon>Pleurotineae</taxon>
        <taxon>Pleurotaceae</taxon>
        <taxon>Pleurotus</taxon>
    </lineage>
</organism>
<comment type="caution">
    <text evidence="1">The sequence shown here is derived from an EMBL/GenBank/DDBJ whole genome shotgun (WGS) entry which is preliminary data.</text>
</comment>
<dbReference type="AlphaFoldDB" id="A0A9P6A7R4"/>
<name>A0A9P6A7R4_PLEER</name>
<dbReference type="EMBL" id="MU154522">
    <property type="protein sequence ID" value="KAF9501740.1"/>
    <property type="molecule type" value="Genomic_DNA"/>
</dbReference>
<sequence length="233" mass="26257">MSSHLGISAPASVIWFVPIGAPSDIRMHYQCPLSQRTSPWARPGLLVSPAPPLRTRLVYRKHNACAHRSKGVYSTVGTKDISTILTPAPSPRSYKDEPLLYNYHSSFEVAIGAYKATSPGSPPDARETPRTQYQASGLYRIVLKPLQLDDSLSPFEGKSSRGRSIWSYRPIARSWSHDNALTYQPMKMPPSIKKRKVKQIVDGVEKEVTIEVQVENNGKRLFNFPDKEYYARR</sequence>
<protein>
    <submittedName>
        <fullName evidence="1">Uncharacterized protein</fullName>
    </submittedName>
</protein>
<proteinExistence type="predicted"/>
<accession>A0A9P6A7R4</accession>